<dbReference type="GO" id="GO:0071916">
    <property type="term" value="F:dipeptide transmembrane transporter activity"/>
    <property type="evidence" value="ECO:0007669"/>
    <property type="project" value="TreeGrafter"/>
</dbReference>
<dbReference type="CDD" id="cd06261">
    <property type="entry name" value="TM_PBP2"/>
    <property type="match status" value="1"/>
</dbReference>
<keyword evidence="5 7" id="KW-1133">Transmembrane helix</keyword>
<dbReference type="PANTHER" id="PTHR43163:SF6">
    <property type="entry name" value="DIPEPTIDE TRANSPORT SYSTEM PERMEASE PROTEIN DPPB-RELATED"/>
    <property type="match status" value="1"/>
</dbReference>
<dbReference type="Gene3D" id="1.10.3720.10">
    <property type="entry name" value="MetI-like"/>
    <property type="match status" value="1"/>
</dbReference>
<comment type="similarity">
    <text evidence="7">Belongs to the binding-protein-dependent transport system permease family.</text>
</comment>
<feature type="transmembrane region" description="Helical" evidence="7">
    <location>
        <begin position="16"/>
        <end position="37"/>
    </location>
</feature>
<dbReference type="RefSeq" id="WP_183981304.1">
    <property type="nucleotide sequence ID" value="NZ_JACHEB010000015.1"/>
</dbReference>
<dbReference type="Pfam" id="PF00528">
    <property type="entry name" value="BPD_transp_1"/>
    <property type="match status" value="1"/>
</dbReference>
<dbReference type="AlphaFoldDB" id="A0A9X0U6B6"/>
<organism evidence="9 10">
    <name type="scientific">Tunturiibacter gelidiferens</name>
    <dbReference type="NCBI Taxonomy" id="3069689"/>
    <lineage>
        <taxon>Bacteria</taxon>
        <taxon>Pseudomonadati</taxon>
        <taxon>Acidobacteriota</taxon>
        <taxon>Terriglobia</taxon>
        <taxon>Terriglobales</taxon>
        <taxon>Acidobacteriaceae</taxon>
        <taxon>Tunturiibacter</taxon>
    </lineage>
</organism>
<protein>
    <submittedName>
        <fullName evidence="9">Peptide/nickel transport system permease protein</fullName>
    </submittedName>
</protein>
<dbReference type="PANTHER" id="PTHR43163">
    <property type="entry name" value="DIPEPTIDE TRANSPORT SYSTEM PERMEASE PROTEIN DPPB-RELATED"/>
    <property type="match status" value="1"/>
</dbReference>
<evidence type="ECO:0000256" key="4">
    <source>
        <dbReference type="ARBA" id="ARBA00022692"/>
    </source>
</evidence>
<reference evidence="9 10" key="1">
    <citation type="submission" date="2020-08" db="EMBL/GenBank/DDBJ databases">
        <title>Genomic Encyclopedia of Type Strains, Phase IV (KMG-V): Genome sequencing to study the core and pangenomes of soil and plant-associated prokaryotes.</title>
        <authorList>
            <person name="Whitman W."/>
        </authorList>
    </citation>
    <scope>NUCLEOTIDE SEQUENCE [LARGE SCALE GENOMIC DNA]</scope>
    <source>
        <strain evidence="9 10">X5P2</strain>
    </source>
</reference>
<evidence type="ECO:0000256" key="3">
    <source>
        <dbReference type="ARBA" id="ARBA00022475"/>
    </source>
</evidence>
<feature type="transmembrane region" description="Helical" evidence="7">
    <location>
        <begin position="180"/>
        <end position="201"/>
    </location>
</feature>
<evidence type="ECO:0000256" key="6">
    <source>
        <dbReference type="ARBA" id="ARBA00023136"/>
    </source>
</evidence>
<feature type="transmembrane region" description="Helical" evidence="7">
    <location>
        <begin position="286"/>
        <end position="309"/>
    </location>
</feature>
<dbReference type="Pfam" id="PF19300">
    <property type="entry name" value="BPD_transp_1_N"/>
    <property type="match status" value="1"/>
</dbReference>
<keyword evidence="3" id="KW-1003">Cell membrane</keyword>
<dbReference type="InterPro" id="IPR045621">
    <property type="entry name" value="BPD_transp_1_N"/>
</dbReference>
<dbReference type="GO" id="GO:0005886">
    <property type="term" value="C:plasma membrane"/>
    <property type="evidence" value="ECO:0007669"/>
    <property type="project" value="UniProtKB-SubCell"/>
</dbReference>
<sequence>MTENRTTALWKPIRRILLTLPVLWVVVSVVFLLIHLVPGDPIVQMLGEGATASDIDALRHSYGLDAPLSQQYAHYLHGVLHADLGQSLRLHDSVVHLVLQRYPYTLTLTAAALLIGIALSIPAGIASALHRSRWQDRTLGVVSLVGLSFPNFALGPILILIFSIQFGWLPVSGAGSGDAISFLLHLILPAVTLGLSLAAILTRMVRTAMLEELNQDYIRTARAKGLTQNAVVYRHALRNALIPVLTVIGLQFGSLLAGAIVTETIFSWPGIGRLTLSAISNRDYALVQGCILAVGLTYVVVNLLTDIAYTVANPRMRAE</sequence>
<evidence type="ECO:0000256" key="1">
    <source>
        <dbReference type="ARBA" id="ARBA00004651"/>
    </source>
</evidence>
<comment type="caution">
    <text evidence="9">The sequence shown here is derived from an EMBL/GenBank/DDBJ whole genome shotgun (WGS) entry which is preliminary data.</text>
</comment>
<keyword evidence="10" id="KW-1185">Reference proteome</keyword>
<dbReference type="PROSITE" id="PS50928">
    <property type="entry name" value="ABC_TM1"/>
    <property type="match status" value="1"/>
</dbReference>
<gene>
    <name evidence="9" type="ORF">HDF14_005111</name>
</gene>
<keyword evidence="6 7" id="KW-0472">Membrane</keyword>
<comment type="subcellular location">
    <subcellularLocation>
        <location evidence="1 7">Cell membrane</location>
        <topology evidence="1 7">Multi-pass membrane protein</topology>
    </subcellularLocation>
</comment>
<evidence type="ECO:0000259" key="8">
    <source>
        <dbReference type="PROSITE" id="PS50928"/>
    </source>
</evidence>
<feature type="domain" description="ABC transmembrane type-1" evidence="8">
    <location>
        <begin position="102"/>
        <end position="309"/>
    </location>
</feature>
<dbReference type="InterPro" id="IPR035906">
    <property type="entry name" value="MetI-like_sf"/>
</dbReference>
<dbReference type="Proteomes" id="UP000535182">
    <property type="component" value="Unassembled WGS sequence"/>
</dbReference>
<evidence type="ECO:0000256" key="2">
    <source>
        <dbReference type="ARBA" id="ARBA00022448"/>
    </source>
</evidence>
<evidence type="ECO:0000256" key="7">
    <source>
        <dbReference type="RuleBase" id="RU363032"/>
    </source>
</evidence>
<keyword evidence="2 7" id="KW-0813">Transport</keyword>
<evidence type="ECO:0000313" key="10">
    <source>
        <dbReference type="Proteomes" id="UP000535182"/>
    </source>
</evidence>
<feature type="transmembrane region" description="Helical" evidence="7">
    <location>
        <begin position="141"/>
        <end position="168"/>
    </location>
</feature>
<accession>A0A9X0U6B6</accession>
<name>A0A9X0U6B6_9BACT</name>
<evidence type="ECO:0000256" key="5">
    <source>
        <dbReference type="ARBA" id="ARBA00022989"/>
    </source>
</evidence>
<keyword evidence="4 7" id="KW-0812">Transmembrane</keyword>
<feature type="transmembrane region" description="Helical" evidence="7">
    <location>
        <begin position="104"/>
        <end position="129"/>
    </location>
</feature>
<evidence type="ECO:0000313" key="9">
    <source>
        <dbReference type="EMBL" id="MBB5331464.1"/>
    </source>
</evidence>
<feature type="transmembrane region" description="Helical" evidence="7">
    <location>
        <begin position="240"/>
        <end position="266"/>
    </location>
</feature>
<dbReference type="InterPro" id="IPR000515">
    <property type="entry name" value="MetI-like"/>
</dbReference>
<proteinExistence type="inferred from homology"/>
<dbReference type="EMBL" id="JACHEB010000015">
    <property type="protein sequence ID" value="MBB5331464.1"/>
    <property type="molecule type" value="Genomic_DNA"/>
</dbReference>
<dbReference type="SUPFAM" id="SSF161098">
    <property type="entry name" value="MetI-like"/>
    <property type="match status" value="1"/>
</dbReference>